<dbReference type="Pfam" id="PF02517">
    <property type="entry name" value="Rce1-like"/>
    <property type="match status" value="1"/>
</dbReference>
<feature type="transmembrane region" description="Helical" evidence="1">
    <location>
        <begin position="44"/>
        <end position="63"/>
    </location>
</feature>
<protein>
    <recommendedName>
        <fullName evidence="2">CAAX prenyl protease 2/Lysostaphin resistance protein A-like domain-containing protein</fullName>
    </recommendedName>
</protein>
<dbReference type="RefSeq" id="WP_090613867.1">
    <property type="nucleotide sequence ID" value="NZ_FOFD01000001.1"/>
</dbReference>
<keyword evidence="1" id="KW-1133">Transmembrane helix</keyword>
<organism evidence="3 4">
    <name type="scientific">Natrinema salaciae</name>
    <dbReference type="NCBI Taxonomy" id="1186196"/>
    <lineage>
        <taxon>Archaea</taxon>
        <taxon>Methanobacteriati</taxon>
        <taxon>Methanobacteriota</taxon>
        <taxon>Stenosarchaea group</taxon>
        <taxon>Halobacteria</taxon>
        <taxon>Halobacteriales</taxon>
        <taxon>Natrialbaceae</taxon>
        <taxon>Natrinema</taxon>
    </lineage>
</organism>
<reference evidence="4" key="1">
    <citation type="submission" date="2016-10" db="EMBL/GenBank/DDBJ databases">
        <authorList>
            <person name="Varghese N."/>
            <person name="Submissions S."/>
        </authorList>
    </citation>
    <scope>NUCLEOTIDE SEQUENCE [LARGE SCALE GENOMIC DNA]</scope>
    <source>
        <strain evidence="4">DSM 25055</strain>
    </source>
</reference>
<dbReference type="OrthoDB" id="177081at2157"/>
<dbReference type="GO" id="GO:0080120">
    <property type="term" value="P:CAAX-box protein maturation"/>
    <property type="evidence" value="ECO:0007669"/>
    <property type="project" value="UniProtKB-ARBA"/>
</dbReference>
<evidence type="ECO:0000256" key="1">
    <source>
        <dbReference type="SAM" id="Phobius"/>
    </source>
</evidence>
<name>A0A1H9BUX6_9EURY</name>
<proteinExistence type="predicted"/>
<keyword evidence="4" id="KW-1185">Reference proteome</keyword>
<dbReference type="GO" id="GO:0004175">
    <property type="term" value="F:endopeptidase activity"/>
    <property type="evidence" value="ECO:0007669"/>
    <property type="project" value="UniProtKB-ARBA"/>
</dbReference>
<accession>A0A1H9BUX6</accession>
<feature type="transmembrane region" description="Helical" evidence="1">
    <location>
        <begin position="211"/>
        <end position="230"/>
    </location>
</feature>
<evidence type="ECO:0000313" key="3">
    <source>
        <dbReference type="EMBL" id="SEP92710.1"/>
    </source>
</evidence>
<keyword evidence="1" id="KW-0812">Transmembrane</keyword>
<feature type="transmembrane region" description="Helical" evidence="1">
    <location>
        <begin position="188"/>
        <end position="205"/>
    </location>
</feature>
<feature type="transmembrane region" description="Helical" evidence="1">
    <location>
        <begin position="6"/>
        <end position="24"/>
    </location>
</feature>
<evidence type="ECO:0000259" key="2">
    <source>
        <dbReference type="Pfam" id="PF02517"/>
    </source>
</evidence>
<dbReference type="Proteomes" id="UP000199114">
    <property type="component" value="Unassembled WGS sequence"/>
</dbReference>
<sequence length="231" mass="23793">MARSTPTEIAAVVVAGWIGLEFALRRGLVAGAAAVGIDPLVADYLVLAVGFPLIAAILSRYALERGDTRESWGWDWAPRNLGLGVFAAVVGFGLLAGASQIDAALFGLDEAGQAVGEGLAAAFEASPALAVLFLVGNGLAAPIAEEQVWRGIVQTTLVDERGAAVGIAVTAVLFALKHVIVDLSVVRLTTLLTLGLLFGVVRHRWGTASSAVTHVLLNVVSSASIVAMAFL</sequence>
<evidence type="ECO:0000313" key="4">
    <source>
        <dbReference type="Proteomes" id="UP000199114"/>
    </source>
</evidence>
<keyword evidence="1" id="KW-0472">Membrane</keyword>
<gene>
    <name evidence="3" type="ORF">SAMN04489841_0863</name>
</gene>
<dbReference type="STRING" id="1186196.SAMN04489841_0863"/>
<feature type="domain" description="CAAX prenyl protease 2/Lysostaphin resistance protein A-like" evidence="2">
    <location>
        <begin position="129"/>
        <end position="220"/>
    </location>
</feature>
<dbReference type="InterPro" id="IPR003675">
    <property type="entry name" value="Rce1/LyrA-like_dom"/>
</dbReference>
<feature type="transmembrane region" description="Helical" evidence="1">
    <location>
        <begin position="83"/>
        <end position="108"/>
    </location>
</feature>
<dbReference type="AlphaFoldDB" id="A0A1H9BUX6"/>
<dbReference type="EMBL" id="FOFD01000001">
    <property type="protein sequence ID" value="SEP92710.1"/>
    <property type="molecule type" value="Genomic_DNA"/>
</dbReference>